<dbReference type="EMBL" id="CM046124">
    <property type="protein sequence ID" value="KAI8433014.1"/>
    <property type="molecule type" value="Genomic_DNA"/>
</dbReference>
<keyword evidence="2" id="KW-1185">Reference proteome</keyword>
<protein>
    <submittedName>
        <fullName evidence="1">Uncharacterized protein</fullName>
    </submittedName>
</protein>
<dbReference type="Proteomes" id="UP001064048">
    <property type="component" value="Chromosome 24"/>
</dbReference>
<reference evidence="1 2" key="1">
    <citation type="journal article" date="2022" name="Genome Biol. Evol.">
        <title>The Spruce Budworm Genome: Reconstructing the Evolutionary History of Antifreeze Proteins.</title>
        <authorList>
            <person name="Beliveau C."/>
            <person name="Gagne P."/>
            <person name="Picq S."/>
            <person name="Vernygora O."/>
            <person name="Keeling C.I."/>
            <person name="Pinkney K."/>
            <person name="Doucet D."/>
            <person name="Wen F."/>
            <person name="Johnston J.S."/>
            <person name="Maaroufi H."/>
            <person name="Boyle B."/>
            <person name="Laroche J."/>
            <person name="Dewar K."/>
            <person name="Juretic N."/>
            <person name="Blackburn G."/>
            <person name="Nisole A."/>
            <person name="Brunet B."/>
            <person name="Brandao M."/>
            <person name="Lumley L."/>
            <person name="Duan J."/>
            <person name="Quan G."/>
            <person name="Lucarotti C.J."/>
            <person name="Roe A.D."/>
            <person name="Sperling F.A.H."/>
            <person name="Levesque R.C."/>
            <person name="Cusson M."/>
        </authorList>
    </citation>
    <scope>NUCLEOTIDE SEQUENCE [LARGE SCALE GENOMIC DNA]</scope>
    <source>
        <strain evidence="1">Glfc:IPQL:Cfum</strain>
    </source>
</reference>
<name>A0ACC0K9F9_CHOFU</name>
<accession>A0ACC0K9F9</accession>
<comment type="caution">
    <text evidence="1">The sequence shown here is derived from an EMBL/GenBank/DDBJ whole genome shotgun (WGS) entry which is preliminary data.</text>
</comment>
<sequence length="1182" mass="128231">MNIDRKNGKVHNLGGDGINTTSDRGKSYTSIRNRRFNEKSGSCVAVISVMSEAREARHPKPGSWNQPGLRYGKDSRVIRGYHLQNFVFLRAETRASGVAGGRSIQRPRYYSTELGMRAPLLAGVLAAAAGPRAAALNTTARLLHPALKFFITAGSRQQASGGLANVVGFTDTREMLKPFHALKYLADNFLDEYDFFFLVSDATYINARRLTELVSRLSVSQDVYMGTRAEDDSHYCSLGHTTIITITINQLQSPLRSAASATFCSTASAPLPPPHSLRSASLRSASLSSALLDCLRCSLHCLSSIRCLRSTPLPRCLRSVVSTPIHCLRCSPHCLRSIRCLRSTPLPPCLRPDPIRTNIYVSLITCPNAKRAAIYLPNFMTLKPKSGIILSNSVLRAVHGQLDWCVRNSYSPHHHENLGRCVLHAAHQACTPHLQVPTAPLSAPGPLRAARRAPGLHPPPAGTYCPPLSTWAAACCTPRTRPAPPTCRYLLPPSQHLGRCVLHAAHQACTPHLQVPTAPLSAPGPLRAARRAPGLHPHLQVPTAPSQHLGRCVLHAAHQACTPHLQVPTAPSQHLGRCVLHAAHQACTPHLQVPTAPSQHLGRCVLHAAHQACPPTCRYLLPPSQHLGRCVLHAAHQACTPHLQVPTAPSQHLGRCVLHAAHQACTPHLQGETYVSARLESPPQLTPALADAVTQHPASEPALLHQLHAYVSRVLLERDAGLVRALRAAVSVGTRRHPAGFRNATWPGGLRAEPGLAAPPPDSRFDHLRWTGFNATHAFMPSELKALAPLDTVHKEALDLVLQSACAWAQRRWGARAAALVEGAMRWEPATSLRYRLLLRLTARDGDDAQNVPMLRQVEVVRLLGAARLVPVPYVTESARLHLVLPVLAAAVDDAAAFLRRYEAVCLQKDKNTDLIIVSILALKACRLLGAARLVPVPYMTESARHLISDAVLVSEDASQPPFASDLRAAAAALANKYRTTADVLTAVLAPGAATEEVSLSRAARAACDAALARLPRDSLLVLADPRMEFNEDFLNRARMNSISGVQWYLPRAFGRFATYAHPRALQPDGSRPQHHTGRFTQRRPVAAFYRGDYAQALAEWSASGGSPDASVADILAGGAVRCLRAPEPGLVLQPPPPPCQGDERLACLTKLREAGEFDYLELGAKHALAKLLLEEQAERER</sequence>
<evidence type="ECO:0000313" key="1">
    <source>
        <dbReference type="EMBL" id="KAI8433014.1"/>
    </source>
</evidence>
<gene>
    <name evidence="1" type="ORF">MSG28_013884</name>
</gene>
<organism evidence="1 2">
    <name type="scientific">Choristoneura fumiferana</name>
    <name type="common">Spruce budworm moth</name>
    <name type="synonym">Archips fumiferana</name>
    <dbReference type="NCBI Taxonomy" id="7141"/>
    <lineage>
        <taxon>Eukaryota</taxon>
        <taxon>Metazoa</taxon>
        <taxon>Ecdysozoa</taxon>
        <taxon>Arthropoda</taxon>
        <taxon>Hexapoda</taxon>
        <taxon>Insecta</taxon>
        <taxon>Pterygota</taxon>
        <taxon>Neoptera</taxon>
        <taxon>Endopterygota</taxon>
        <taxon>Lepidoptera</taxon>
        <taxon>Glossata</taxon>
        <taxon>Ditrysia</taxon>
        <taxon>Tortricoidea</taxon>
        <taxon>Tortricidae</taxon>
        <taxon>Tortricinae</taxon>
        <taxon>Choristoneura</taxon>
    </lineage>
</organism>
<proteinExistence type="predicted"/>
<evidence type="ECO:0000313" key="2">
    <source>
        <dbReference type="Proteomes" id="UP001064048"/>
    </source>
</evidence>